<dbReference type="PANTHER" id="PTHR45987:SF4">
    <property type="entry name" value="LARGE RIBOSOMAL SUBUNIT PROTEIN BL12M"/>
    <property type="match status" value="1"/>
</dbReference>
<feature type="domain" description="Large ribosomal subunit protein bL12 oligomerization" evidence="6">
    <location>
        <begin position="4"/>
        <end position="52"/>
    </location>
</feature>
<proteinExistence type="inferred from homology"/>
<dbReference type="InterPro" id="IPR036235">
    <property type="entry name" value="Ribosomal_bL12_oligo_N_sf"/>
</dbReference>
<dbReference type="InterPro" id="IPR013823">
    <property type="entry name" value="Ribosomal_bL12_C"/>
</dbReference>
<evidence type="ECO:0000256" key="2">
    <source>
        <dbReference type="ARBA" id="ARBA00022980"/>
    </source>
</evidence>
<dbReference type="Pfam" id="PF00542">
    <property type="entry name" value="Ribosomal_L12"/>
    <property type="match status" value="1"/>
</dbReference>
<reference evidence="7 8" key="1">
    <citation type="journal article" date="2019" name="Nat. Microbiol.">
        <title>Mediterranean grassland soil C-N compound turnover is dependent on rainfall and depth, and is mediated by genomically divergent microorganisms.</title>
        <authorList>
            <person name="Diamond S."/>
            <person name="Andeer P.F."/>
            <person name="Li Z."/>
            <person name="Crits-Christoph A."/>
            <person name="Burstein D."/>
            <person name="Anantharaman K."/>
            <person name="Lane K.R."/>
            <person name="Thomas B.C."/>
            <person name="Pan C."/>
            <person name="Northen T.R."/>
            <person name="Banfield J.F."/>
        </authorList>
    </citation>
    <scope>NUCLEOTIDE SEQUENCE [LARGE SCALE GENOMIC DNA]</scope>
    <source>
        <strain evidence="7">WS_8</strain>
    </source>
</reference>
<dbReference type="InterPro" id="IPR014719">
    <property type="entry name" value="Ribosomal_bL12_C/ClpS-like"/>
</dbReference>
<dbReference type="HAMAP" id="MF_00368">
    <property type="entry name" value="Ribosomal_bL12"/>
    <property type="match status" value="1"/>
</dbReference>
<evidence type="ECO:0000256" key="3">
    <source>
        <dbReference type="ARBA" id="ARBA00023274"/>
    </source>
</evidence>
<dbReference type="FunFam" id="3.30.1390.10:FF:000001">
    <property type="entry name" value="50S ribosomal protein L7/L12"/>
    <property type="match status" value="1"/>
</dbReference>
<comment type="similarity">
    <text evidence="1 4">Belongs to the bacterial ribosomal protein bL12 family.</text>
</comment>
<dbReference type="GO" id="GO:0003735">
    <property type="term" value="F:structural constituent of ribosome"/>
    <property type="evidence" value="ECO:0007669"/>
    <property type="project" value="InterPro"/>
</dbReference>
<dbReference type="GO" id="GO:0022625">
    <property type="term" value="C:cytosolic large ribosomal subunit"/>
    <property type="evidence" value="ECO:0007669"/>
    <property type="project" value="TreeGrafter"/>
</dbReference>
<dbReference type="SUPFAM" id="SSF48300">
    <property type="entry name" value="Ribosomal protein L7/12, oligomerisation (N-terminal) domain"/>
    <property type="match status" value="1"/>
</dbReference>
<comment type="function">
    <text evidence="4">Forms part of the ribosomal stalk which helps the ribosome interact with GTP-bound translation factors. Is thus essential for accurate translation.</text>
</comment>
<evidence type="ECO:0000259" key="5">
    <source>
        <dbReference type="Pfam" id="PF00542"/>
    </source>
</evidence>
<dbReference type="Proteomes" id="UP000316609">
    <property type="component" value="Unassembled WGS sequence"/>
</dbReference>
<feature type="domain" description="Large ribosomal subunit protein bL12 C-terminal" evidence="5">
    <location>
        <begin position="61"/>
        <end position="126"/>
    </location>
</feature>
<name>A0A538TX64_UNCEI</name>
<dbReference type="EMBL" id="VBOY01000013">
    <property type="protein sequence ID" value="TMQ68223.1"/>
    <property type="molecule type" value="Genomic_DNA"/>
</dbReference>
<evidence type="ECO:0000256" key="1">
    <source>
        <dbReference type="ARBA" id="ARBA00007197"/>
    </source>
</evidence>
<gene>
    <name evidence="4" type="primary">rplL</name>
    <name evidence="7" type="ORF">E6K78_01720</name>
</gene>
<dbReference type="NCBIfam" id="TIGR00855">
    <property type="entry name" value="L12"/>
    <property type="match status" value="1"/>
</dbReference>
<dbReference type="CDD" id="cd00387">
    <property type="entry name" value="Ribosomal_L7_L12"/>
    <property type="match status" value="1"/>
</dbReference>
<dbReference type="SUPFAM" id="SSF54736">
    <property type="entry name" value="ClpS-like"/>
    <property type="match status" value="1"/>
</dbReference>
<protein>
    <recommendedName>
        <fullName evidence="4">Large ribosomal subunit protein bL12</fullName>
    </recommendedName>
</protein>
<keyword evidence="3 4" id="KW-0687">Ribonucleoprotein</keyword>
<accession>A0A538TX64</accession>
<dbReference type="GO" id="GO:0006412">
    <property type="term" value="P:translation"/>
    <property type="evidence" value="ECO:0007669"/>
    <property type="project" value="UniProtKB-UniRule"/>
</dbReference>
<dbReference type="InterPro" id="IPR000206">
    <property type="entry name" value="Ribosomal_bL12"/>
</dbReference>
<dbReference type="Pfam" id="PF16320">
    <property type="entry name" value="Ribosomal_L12_N"/>
    <property type="match status" value="1"/>
</dbReference>
<dbReference type="AlphaFoldDB" id="A0A538TX64"/>
<dbReference type="GO" id="GO:0003729">
    <property type="term" value="F:mRNA binding"/>
    <property type="evidence" value="ECO:0007669"/>
    <property type="project" value="TreeGrafter"/>
</dbReference>
<evidence type="ECO:0000256" key="4">
    <source>
        <dbReference type="HAMAP-Rule" id="MF_00368"/>
    </source>
</evidence>
<comment type="caution">
    <text evidence="7">The sequence shown here is derived from an EMBL/GenBank/DDBJ whole genome shotgun (WGS) entry which is preliminary data.</text>
</comment>
<organism evidence="7 8">
    <name type="scientific">Eiseniibacteriota bacterium</name>
    <dbReference type="NCBI Taxonomy" id="2212470"/>
    <lineage>
        <taxon>Bacteria</taxon>
        <taxon>Candidatus Eiseniibacteriota</taxon>
    </lineage>
</organism>
<comment type="subunit">
    <text evidence="4">Homodimer. Part of the ribosomal stalk of the 50S ribosomal subunit. Forms a multimeric L10(L12)X complex, where L10 forms an elongated spine to which 2 to 4 L12 dimers bind in a sequential fashion. Binds GTP-bound translation factors.</text>
</comment>
<dbReference type="PANTHER" id="PTHR45987">
    <property type="entry name" value="39S RIBOSOMAL PROTEIN L12"/>
    <property type="match status" value="1"/>
</dbReference>
<sequence>MSTTIDQVLDLIGNMTVLELAELKKKYEDKFGVTAAAPMMAMPMGGAGGGAAAVVEEQTEFDLVLMSAGDKKIQVIKVVRELTGLGLKEAKDLVDGAPKTVKEKVSKTEAAEMKAKLDEQGATVEIR</sequence>
<evidence type="ECO:0000313" key="8">
    <source>
        <dbReference type="Proteomes" id="UP000316609"/>
    </source>
</evidence>
<evidence type="ECO:0000313" key="7">
    <source>
        <dbReference type="EMBL" id="TMQ68223.1"/>
    </source>
</evidence>
<dbReference type="Gene3D" id="3.30.1390.10">
    <property type="match status" value="1"/>
</dbReference>
<dbReference type="Gene3D" id="1.20.5.710">
    <property type="entry name" value="Single helix bin"/>
    <property type="match status" value="1"/>
</dbReference>
<dbReference type="InterPro" id="IPR008932">
    <property type="entry name" value="Ribosomal_bL12_oligo"/>
</dbReference>
<evidence type="ECO:0000259" key="6">
    <source>
        <dbReference type="Pfam" id="PF16320"/>
    </source>
</evidence>
<keyword evidence="2 4" id="KW-0689">Ribosomal protein</keyword>